<feature type="compositionally biased region" description="Low complexity" evidence="1">
    <location>
        <begin position="592"/>
        <end position="602"/>
    </location>
</feature>
<dbReference type="Proteomes" id="UP000235093">
    <property type="component" value="Unassembled WGS sequence"/>
</dbReference>
<feature type="transmembrane region" description="Helical" evidence="2">
    <location>
        <begin position="333"/>
        <end position="355"/>
    </location>
</feature>
<dbReference type="PANTHER" id="PTHR22050:SF0">
    <property type="entry name" value="TRANSMEMBRANE PROTEIN 131 HOMOLOG"/>
    <property type="match status" value="1"/>
</dbReference>
<dbReference type="InterPro" id="IPR039877">
    <property type="entry name" value="TMEM131-like"/>
</dbReference>
<dbReference type="EMBL" id="NIHT01000014">
    <property type="protein sequence ID" value="PLT74340.1"/>
    <property type="molecule type" value="Genomic_DNA"/>
</dbReference>
<dbReference type="AlphaFoldDB" id="A0A2N5PGT2"/>
<evidence type="ECO:0000313" key="4">
    <source>
        <dbReference type="Proteomes" id="UP000235093"/>
    </source>
</evidence>
<reference evidence="3 4" key="1">
    <citation type="journal article" date="2017" name="Genome Med.">
        <title>A novel Ruminococcus gnavus clade enriched in inflammatory bowel disease patients.</title>
        <authorList>
            <person name="Hall A.B."/>
            <person name="Yassour M."/>
            <person name="Sauk J."/>
            <person name="Garner A."/>
            <person name="Jiang X."/>
            <person name="Arthur T."/>
            <person name="Lagoudas G.K."/>
            <person name="Vatanen T."/>
            <person name="Fornelos N."/>
            <person name="Wilson R."/>
            <person name="Bertha M."/>
            <person name="Cohen M."/>
            <person name="Garber J."/>
            <person name="Khalili H."/>
            <person name="Gevers D."/>
            <person name="Ananthakrishnan A.N."/>
            <person name="Kugathasan S."/>
            <person name="Lander E.S."/>
            <person name="Blainey P."/>
            <person name="Vlamakis H."/>
            <person name="Xavier R.J."/>
            <person name="Huttenhower C."/>
        </authorList>
    </citation>
    <scope>NUCLEOTIDE SEQUENCE [LARGE SCALE GENOMIC DNA]</scope>
    <source>
        <strain evidence="3 4">RJX1125</strain>
    </source>
</reference>
<keyword evidence="2" id="KW-1133">Transmembrane helix</keyword>
<gene>
    <name evidence="3" type="ORF">CDL23_10120</name>
</gene>
<feature type="transmembrane region" description="Helical" evidence="2">
    <location>
        <begin position="142"/>
        <end position="163"/>
    </location>
</feature>
<evidence type="ECO:0000313" key="3">
    <source>
        <dbReference type="EMBL" id="PLT74340.1"/>
    </source>
</evidence>
<name>A0A2N5PGT2_MEDGN</name>
<feature type="compositionally biased region" description="Basic and acidic residues" evidence="1">
    <location>
        <begin position="571"/>
        <end position="588"/>
    </location>
</feature>
<feature type="transmembrane region" description="Helical" evidence="2">
    <location>
        <begin position="394"/>
        <end position="412"/>
    </location>
</feature>
<feature type="transmembrane region" description="Helical" evidence="2">
    <location>
        <begin position="367"/>
        <end position="388"/>
    </location>
</feature>
<feature type="transmembrane region" description="Helical" evidence="2">
    <location>
        <begin position="175"/>
        <end position="196"/>
    </location>
</feature>
<feature type="compositionally biased region" description="Basic and acidic residues" evidence="1">
    <location>
        <begin position="624"/>
        <end position="651"/>
    </location>
</feature>
<dbReference type="PANTHER" id="PTHR22050">
    <property type="entry name" value="RW1 PROTEIN HOMOLOG"/>
    <property type="match status" value="1"/>
</dbReference>
<comment type="caution">
    <text evidence="3">The sequence shown here is derived from an EMBL/GenBank/DDBJ whole genome shotgun (WGS) entry which is preliminary data.</text>
</comment>
<proteinExistence type="predicted"/>
<feature type="compositionally biased region" description="Polar residues" evidence="1">
    <location>
        <begin position="652"/>
        <end position="678"/>
    </location>
</feature>
<feature type="transmembrane region" description="Helical" evidence="2">
    <location>
        <begin position="306"/>
        <end position="327"/>
    </location>
</feature>
<feature type="compositionally biased region" description="Polar residues" evidence="1">
    <location>
        <begin position="482"/>
        <end position="500"/>
    </location>
</feature>
<feature type="compositionally biased region" description="Low complexity" evidence="1">
    <location>
        <begin position="526"/>
        <end position="540"/>
    </location>
</feature>
<sequence>MDKRKIVRYLLITLSVILGVLVFLSITSTVVHAAGLVDNSVSDANTYSKYPLENYQLDFYVDSSWDWLPWNWLDGIGKSIQYGLYAITNFVWTVSLYISNATGYVVQEAYKLDFISDTASSIGKNIQTLAGVTSSGFSSEGFYVGFLLILILVMGIYVAYTGLIKRETTKAVHAVINFLVVFLLSASFIAYAPNYISKINDFSADISSSALSLGTKIVLPDSNSKGKDSVDLIKDSLFSIQVKQPWLLLQYGESDIETLGSDRVESLLSASPDTDDREDIVIEEIENKDNDNLSVTKTMTRLGMEVFLFIFNIGISIFVFLLTGMMIFSQVLFIIYAMFLPISFILSMIPTYEGMAKKALTKLFNTIMMRAGITLIITTAFSISTMFYSISSGYPFFMIAFLQIVTFAGIYFKLGDLMTMFSLQSSDTQQVSRRIMRRPYMFLNRRARRLERKIGRTVAAGAAGGVAGAAAASASTKKADNTKSAGSGHTRPNNTPSSHSGGNGKPPALPMNQKPLALPDKQNNDSSQSTVHSSSASQTQEMKSASKRGIVDKKAVSKQPQSEKQNPQRPIVDKTQKKQETQDKERQDNGSATKAGTAKGTAPLHERPVTTPVSAKAAPQSAGSKEEQNIKERPTTVKREQSQSARAKEPVTKQQEVRTQVARESSSPAATPKHSGTVTDMPRQTVKHQKQTKTVQKKTTNPSTMKKTTSRKGGKK</sequence>
<dbReference type="GO" id="GO:0016020">
    <property type="term" value="C:membrane"/>
    <property type="evidence" value="ECO:0007669"/>
    <property type="project" value="TreeGrafter"/>
</dbReference>
<feature type="compositionally biased region" description="Polar residues" evidence="1">
    <location>
        <begin position="558"/>
        <end position="568"/>
    </location>
</feature>
<dbReference type="RefSeq" id="WP_101884083.1">
    <property type="nucleotide sequence ID" value="NZ_JAPRAW010000007.1"/>
</dbReference>
<accession>A0A2N5PGT2</accession>
<feature type="region of interest" description="Disordered" evidence="1">
    <location>
        <begin position="471"/>
        <end position="716"/>
    </location>
</feature>
<keyword evidence="2" id="KW-0472">Membrane</keyword>
<protein>
    <recommendedName>
        <fullName evidence="5">YtxH domain-containing protein</fullName>
    </recommendedName>
</protein>
<evidence type="ECO:0000256" key="1">
    <source>
        <dbReference type="SAM" id="MobiDB-lite"/>
    </source>
</evidence>
<evidence type="ECO:0000256" key="2">
    <source>
        <dbReference type="SAM" id="Phobius"/>
    </source>
</evidence>
<dbReference type="NCBIfam" id="NF046089">
    <property type="entry name" value="CD3337_EF1877"/>
    <property type="match status" value="1"/>
</dbReference>
<evidence type="ECO:0008006" key="5">
    <source>
        <dbReference type="Google" id="ProtNLM"/>
    </source>
</evidence>
<feature type="transmembrane region" description="Helical" evidence="2">
    <location>
        <begin position="454"/>
        <end position="474"/>
    </location>
</feature>
<organism evidence="3 4">
    <name type="scientific">Mediterraneibacter gnavus</name>
    <name type="common">Ruminococcus gnavus</name>
    <dbReference type="NCBI Taxonomy" id="33038"/>
    <lineage>
        <taxon>Bacteria</taxon>
        <taxon>Bacillati</taxon>
        <taxon>Bacillota</taxon>
        <taxon>Clostridia</taxon>
        <taxon>Lachnospirales</taxon>
        <taxon>Lachnospiraceae</taxon>
        <taxon>Mediterraneibacter</taxon>
    </lineage>
</organism>
<keyword evidence="2" id="KW-0812">Transmembrane</keyword>
<dbReference type="InterPro" id="IPR058112">
    <property type="entry name" value="CD3337_EF1877-like"/>
</dbReference>